<reference evidence="4 5" key="1">
    <citation type="submission" date="2019-05" db="EMBL/GenBank/DDBJ databases">
        <title>Sporisorium graminicola CBS 10092 draft sequencing and annotation.</title>
        <authorList>
            <person name="Solano-Gonzalez S."/>
            <person name="Caddick M.X."/>
            <person name="Darby A."/>
        </authorList>
    </citation>
    <scope>NUCLEOTIDE SEQUENCE [LARGE SCALE GENOMIC DNA]</scope>
    <source>
        <strain evidence="4 5">CBS 10092</strain>
    </source>
</reference>
<proteinExistence type="predicted"/>
<dbReference type="SUPFAM" id="SSF48452">
    <property type="entry name" value="TPR-like"/>
    <property type="match status" value="1"/>
</dbReference>
<dbReference type="InterPro" id="IPR011990">
    <property type="entry name" value="TPR-like_helical_dom_sf"/>
</dbReference>
<dbReference type="GeneID" id="40727898"/>
<dbReference type="InterPro" id="IPR019734">
    <property type="entry name" value="TPR_rpt"/>
</dbReference>
<dbReference type="Gene3D" id="3.80.10.10">
    <property type="entry name" value="Ribonuclease Inhibitor"/>
    <property type="match status" value="1"/>
</dbReference>
<dbReference type="SUPFAM" id="SSF81383">
    <property type="entry name" value="F-box domain"/>
    <property type="match status" value="1"/>
</dbReference>
<evidence type="ECO:0000256" key="2">
    <source>
        <dbReference type="SAM" id="MobiDB-lite"/>
    </source>
</evidence>
<protein>
    <recommendedName>
        <fullName evidence="3">F-box domain-containing protein</fullName>
    </recommendedName>
</protein>
<dbReference type="GO" id="GO:0031398">
    <property type="term" value="P:positive regulation of protein ubiquitination"/>
    <property type="evidence" value="ECO:0007669"/>
    <property type="project" value="TreeGrafter"/>
</dbReference>
<dbReference type="SMART" id="SM00256">
    <property type="entry name" value="FBOX"/>
    <property type="match status" value="1"/>
</dbReference>
<dbReference type="InterPro" id="IPR036047">
    <property type="entry name" value="F-box-like_dom_sf"/>
</dbReference>
<organism evidence="4 5">
    <name type="scientific">Sporisorium graminicola</name>
    <dbReference type="NCBI Taxonomy" id="280036"/>
    <lineage>
        <taxon>Eukaryota</taxon>
        <taxon>Fungi</taxon>
        <taxon>Dikarya</taxon>
        <taxon>Basidiomycota</taxon>
        <taxon>Ustilaginomycotina</taxon>
        <taxon>Ustilaginomycetes</taxon>
        <taxon>Ustilaginales</taxon>
        <taxon>Ustilaginaceae</taxon>
        <taxon>Sporisorium</taxon>
    </lineage>
</organism>
<evidence type="ECO:0000259" key="3">
    <source>
        <dbReference type="PROSITE" id="PS50181"/>
    </source>
</evidence>
<gene>
    <name evidence="4" type="ORF">EX895_005003</name>
</gene>
<accession>A0A4U7KSE2</accession>
<dbReference type="PANTHER" id="PTHR20933:SF4">
    <property type="entry name" value="F-BOX INVOLVED IN POLYQ PATHOGENESIS, ISOFORM A"/>
    <property type="match status" value="1"/>
</dbReference>
<dbReference type="AlphaFoldDB" id="A0A4U7KSE2"/>
<dbReference type="InterPro" id="IPR001810">
    <property type="entry name" value="F-box_dom"/>
</dbReference>
<dbReference type="Proteomes" id="UP000306050">
    <property type="component" value="Chromosome SGRAM_5"/>
</dbReference>
<feature type="repeat" description="TPR" evidence="1">
    <location>
        <begin position="70"/>
        <end position="103"/>
    </location>
</feature>
<dbReference type="EMBL" id="SRRM01000018">
    <property type="protein sequence ID" value="TKY86178.1"/>
    <property type="molecule type" value="Genomic_DNA"/>
</dbReference>
<dbReference type="OrthoDB" id="2884925at2759"/>
<keyword evidence="5" id="KW-1185">Reference proteome</keyword>
<dbReference type="KEGG" id="sgra:EX895_005003"/>
<dbReference type="Gene3D" id="1.25.40.10">
    <property type="entry name" value="Tetratricopeptide repeat domain"/>
    <property type="match status" value="1"/>
</dbReference>
<dbReference type="PANTHER" id="PTHR20933">
    <property type="entry name" value="F-BOX ONLY PROTEIN 33"/>
    <property type="match status" value="1"/>
</dbReference>
<dbReference type="Pfam" id="PF13181">
    <property type="entry name" value="TPR_8"/>
    <property type="match status" value="1"/>
</dbReference>
<dbReference type="PROSITE" id="PS50181">
    <property type="entry name" value="FBOX"/>
    <property type="match status" value="1"/>
</dbReference>
<dbReference type="SMART" id="SM00028">
    <property type="entry name" value="TPR"/>
    <property type="match status" value="2"/>
</dbReference>
<dbReference type="PROSITE" id="PS50005">
    <property type="entry name" value="TPR"/>
    <property type="match status" value="1"/>
</dbReference>
<dbReference type="Pfam" id="PF12937">
    <property type="entry name" value="F-box-like"/>
    <property type="match status" value="1"/>
</dbReference>
<sequence>MPESTSMALRMESSKDPQPTDALEERLSKAEKAVAIALDTFAYDELILVATEALKTRSQTLSKTVIKCRKNLLWARSHAYHHQNRYELALKDARAALKIDPDDVAAYIRAAALLFNTGHKEQAFSCLDTAQSLASKHGSATRALLLSRIDKQRRKVSGLSWRLIDRLPNEIFIEIASHLEIQDRSSMSQTCRAWRQILISVPSLWTSLTLITKHKEMGESKAVGWMRYIILRSERANHCLEYVSFKHAFPEKLLEKLRKLSFKEGGASEHRQDVRDALFNLRHLEELDMAEMSARDHDLTCGQLVPRPVSSESGQIELHVPLPNLRLLVVDGGSDTFLYKLAVCLLAREQVRLGDGLVTAMRLAQDRALPKSSPAAAVSPFQRGITSTSRRNEAKELGGPRLKHGSDCARLHLLKLAKVVALPDHLRATLEGVTDKLIIEYGRL</sequence>
<comment type="caution">
    <text evidence="4">The sequence shown here is derived from an EMBL/GenBank/DDBJ whole genome shotgun (WGS) entry which is preliminary data.</text>
</comment>
<dbReference type="RefSeq" id="XP_029738163.1">
    <property type="nucleotide sequence ID" value="XM_029885597.1"/>
</dbReference>
<feature type="compositionally biased region" description="Basic and acidic residues" evidence="2">
    <location>
        <begin position="390"/>
        <end position="401"/>
    </location>
</feature>
<dbReference type="InterPro" id="IPR032675">
    <property type="entry name" value="LRR_dom_sf"/>
</dbReference>
<feature type="region of interest" description="Disordered" evidence="2">
    <location>
        <begin position="1"/>
        <end position="20"/>
    </location>
</feature>
<evidence type="ECO:0000256" key="1">
    <source>
        <dbReference type="PROSITE-ProRule" id="PRU00339"/>
    </source>
</evidence>
<name>A0A4U7KSE2_9BASI</name>
<feature type="domain" description="F-box" evidence="3">
    <location>
        <begin position="161"/>
        <end position="208"/>
    </location>
</feature>
<evidence type="ECO:0000313" key="5">
    <source>
        <dbReference type="Proteomes" id="UP000306050"/>
    </source>
</evidence>
<feature type="region of interest" description="Disordered" evidence="2">
    <location>
        <begin position="380"/>
        <end position="401"/>
    </location>
</feature>
<evidence type="ECO:0000313" key="4">
    <source>
        <dbReference type="EMBL" id="TKY86178.1"/>
    </source>
</evidence>
<keyword evidence="1" id="KW-0802">TPR repeat</keyword>